<reference evidence="1 2" key="1">
    <citation type="submission" date="2022-10" db="EMBL/GenBank/DDBJ databases">
        <title>Identification of biosynthetic pathway for the production of the potent trypsin inhibitor radiosumin.</title>
        <authorList>
            <person name="Fewer D.P."/>
            <person name="Delbaje E."/>
            <person name="Ouyang X."/>
            <person name="Agostino P.D."/>
            <person name="Wahlsten M."/>
            <person name="Jokela J."/>
            <person name="Permi P."/>
            <person name="Haapaniemi E."/>
            <person name="Koistinen H."/>
        </authorList>
    </citation>
    <scope>NUCLEOTIDE SEQUENCE [LARGE SCALE GENOMIC DNA]</scope>
    <source>
        <strain evidence="1 2">NIES-515</strain>
    </source>
</reference>
<keyword evidence="2" id="KW-1185">Reference proteome</keyword>
<evidence type="ECO:0000313" key="1">
    <source>
        <dbReference type="EMBL" id="MCV3216675.1"/>
    </source>
</evidence>
<proteinExistence type="predicted"/>
<name>A0ABT3B6W3_9CYAN</name>
<sequence>MKNNLDILLALVALVVVVYRLFQVEAAIYDAIEDLKESVSERINLLERSLALHCAIYAERKEQVDYLLRALEEKIDHKSGRLWDEIKELKLELRYKPKSGEG</sequence>
<dbReference type="Proteomes" id="UP001526143">
    <property type="component" value="Unassembled WGS sequence"/>
</dbReference>
<protein>
    <submittedName>
        <fullName evidence="1">Uncharacterized protein</fullName>
    </submittedName>
</protein>
<evidence type="ECO:0000313" key="2">
    <source>
        <dbReference type="Proteomes" id="UP001526143"/>
    </source>
</evidence>
<organism evidence="1 2">
    <name type="scientific">Plectonema radiosum NIES-515</name>
    <dbReference type="NCBI Taxonomy" id="2986073"/>
    <lineage>
        <taxon>Bacteria</taxon>
        <taxon>Bacillati</taxon>
        <taxon>Cyanobacteriota</taxon>
        <taxon>Cyanophyceae</taxon>
        <taxon>Oscillatoriophycideae</taxon>
        <taxon>Oscillatoriales</taxon>
        <taxon>Microcoleaceae</taxon>
        <taxon>Plectonema</taxon>
    </lineage>
</organism>
<dbReference type="EMBL" id="JAOWRF010000353">
    <property type="protein sequence ID" value="MCV3216675.1"/>
    <property type="molecule type" value="Genomic_DNA"/>
</dbReference>
<accession>A0ABT3B6W3</accession>
<comment type="caution">
    <text evidence="1">The sequence shown here is derived from an EMBL/GenBank/DDBJ whole genome shotgun (WGS) entry which is preliminary data.</text>
</comment>
<dbReference type="RefSeq" id="WP_263748332.1">
    <property type="nucleotide sequence ID" value="NZ_JAOWRF010000353.1"/>
</dbReference>
<gene>
    <name evidence="1" type="ORF">OGM63_24760</name>
</gene>